<reference evidence="4" key="1">
    <citation type="submission" date="2022-11" db="UniProtKB">
        <authorList>
            <consortium name="WormBaseParasite"/>
        </authorList>
    </citation>
    <scope>IDENTIFICATION</scope>
</reference>
<keyword evidence="3" id="KW-1185">Reference proteome</keyword>
<organism evidence="3 4">
    <name type="scientific">Panagrolaimus superbus</name>
    <dbReference type="NCBI Taxonomy" id="310955"/>
    <lineage>
        <taxon>Eukaryota</taxon>
        <taxon>Metazoa</taxon>
        <taxon>Ecdysozoa</taxon>
        <taxon>Nematoda</taxon>
        <taxon>Chromadorea</taxon>
        <taxon>Rhabditida</taxon>
        <taxon>Tylenchina</taxon>
        <taxon>Panagrolaimomorpha</taxon>
        <taxon>Panagrolaimoidea</taxon>
        <taxon>Panagrolaimidae</taxon>
        <taxon>Panagrolaimus</taxon>
    </lineage>
</organism>
<keyword evidence="1" id="KW-0808">Transferase</keyword>
<dbReference type="Pfam" id="PF05183">
    <property type="entry name" value="RdRP"/>
    <property type="match status" value="1"/>
</dbReference>
<keyword evidence="1" id="KW-0548">Nucleotidyltransferase</keyword>
<evidence type="ECO:0000256" key="1">
    <source>
        <dbReference type="RuleBase" id="RU363098"/>
    </source>
</evidence>
<keyword evidence="1" id="KW-0696">RNA-directed RNA polymerase</keyword>
<dbReference type="AlphaFoldDB" id="A0A914XT18"/>
<name>A0A914XT18_9BILA</name>
<evidence type="ECO:0000259" key="2">
    <source>
        <dbReference type="Pfam" id="PF05183"/>
    </source>
</evidence>
<dbReference type="GO" id="GO:0030422">
    <property type="term" value="P:siRNA processing"/>
    <property type="evidence" value="ECO:0007669"/>
    <property type="project" value="TreeGrafter"/>
</dbReference>
<dbReference type="WBParaSite" id="PSU_v2.g1111.t1">
    <property type="protein sequence ID" value="PSU_v2.g1111.t1"/>
    <property type="gene ID" value="PSU_v2.g1111"/>
</dbReference>
<protein>
    <recommendedName>
        <fullName evidence="1">RNA-dependent RNA polymerase</fullName>
        <ecNumber evidence="1">2.7.7.48</ecNumber>
    </recommendedName>
</protein>
<accession>A0A914XT18</accession>
<dbReference type="Proteomes" id="UP000887577">
    <property type="component" value="Unplaced"/>
</dbReference>
<proteinExistence type="inferred from homology"/>
<dbReference type="GO" id="GO:0003968">
    <property type="term" value="F:RNA-directed RNA polymerase activity"/>
    <property type="evidence" value="ECO:0007669"/>
    <property type="project" value="UniProtKB-KW"/>
</dbReference>
<dbReference type="InterPro" id="IPR057596">
    <property type="entry name" value="RDRP_core"/>
</dbReference>
<sequence>MKMEIKYSFICKLDLELCKITENIVNVNVIINVRHPPLFGMDKKYDNFMRYVRINPIEDGSKRGYWKTFIDSTAFRFSFNLEISEMYSFVNQLYENVPCGVSFNSFEVAAIDPISLKYLDGVIREWDWNIRYDIDCIKQCGTKGSYFLKYVLFEKNKITTLSERNARDLFSAMYDHLQADPALTSLEFKERENSPNTILDEKYVLVKTVYVTPTRTVSTKEDLTMDSRGLRYIGVDNLILIKFRDENLCFFPRDLACEIVTPKCRDGIVVADRLFFEFGGSNSLFRECGTYFCAAKNKQEILSMYKKLGEFEPATAAKMSARMGQYFTSALKTGMQLRQSNVCLIDDIESKSMNSVGKPYCFTDGNGIMSHLFAQQISDKLELSYVPSAFQIRYAGYKGMLTVVPMNSKNIGGQYYPLLIDNNGPYFVLFRKSQKKFHVVGDELLDFDIVQWSAPAPFNLYRTFISVLDYCAYKDGKQQIVRERLRELNNAACYNIIKPLIDHQAFLDKLEGLPTYCPISKMETKNLMNEPFWRSMVEASVVEDASKFN</sequence>
<comment type="similarity">
    <text evidence="1">Belongs to the RdRP family.</text>
</comment>
<evidence type="ECO:0000313" key="4">
    <source>
        <dbReference type="WBParaSite" id="PSU_v2.g1111.t1"/>
    </source>
</evidence>
<dbReference type="GO" id="GO:0003723">
    <property type="term" value="F:RNA binding"/>
    <property type="evidence" value="ECO:0007669"/>
    <property type="project" value="UniProtKB-KW"/>
</dbReference>
<dbReference type="EC" id="2.7.7.48" evidence="1"/>
<dbReference type="InterPro" id="IPR007855">
    <property type="entry name" value="RDRP"/>
</dbReference>
<feature type="domain" description="RDRP core" evidence="2">
    <location>
        <begin position="211"/>
        <end position="541"/>
    </location>
</feature>
<dbReference type="GO" id="GO:0031380">
    <property type="term" value="C:nuclear RNA-directed RNA polymerase complex"/>
    <property type="evidence" value="ECO:0007669"/>
    <property type="project" value="TreeGrafter"/>
</dbReference>
<dbReference type="PANTHER" id="PTHR23079">
    <property type="entry name" value="RNA-DEPENDENT RNA POLYMERASE"/>
    <property type="match status" value="1"/>
</dbReference>
<evidence type="ECO:0000313" key="3">
    <source>
        <dbReference type="Proteomes" id="UP000887577"/>
    </source>
</evidence>
<dbReference type="PANTHER" id="PTHR23079:SF57">
    <property type="entry name" value="RNA-DIRECTED RNA POLYMERASE"/>
    <property type="match status" value="1"/>
</dbReference>
<comment type="catalytic activity">
    <reaction evidence="1">
        <text>RNA(n) + a ribonucleoside 5'-triphosphate = RNA(n+1) + diphosphate</text>
        <dbReference type="Rhea" id="RHEA:21248"/>
        <dbReference type="Rhea" id="RHEA-COMP:14527"/>
        <dbReference type="Rhea" id="RHEA-COMP:17342"/>
        <dbReference type="ChEBI" id="CHEBI:33019"/>
        <dbReference type="ChEBI" id="CHEBI:61557"/>
        <dbReference type="ChEBI" id="CHEBI:140395"/>
        <dbReference type="EC" id="2.7.7.48"/>
    </reaction>
</comment>
<keyword evidence="1" id="KW-0694">RNA-binding</keyword>